<name>A0A4R6VJB8_9HYPH</name>
<feature type="transmembrane region" description="Helical" evidence="1">
    <location>
        <begin position="162"/>
        <end position="181"/>
    </location>
</feature>
<dbReference type="GO" id="GO:0004175">
    <property type="term" value="F:endopeptidase activity"/>
    <property type="evidence" value="ECO:0007669"/>
    <property type="project" value="UniProtKB-ARBA"/>
</dbReference>
<gene>
    <name evidence="3" type="ORF">ATL17_2785</name>
</gene>
<sequence length="270" mass="30771">MKIDENFVRANDARFEDEQYSLGKIILIWLAVAVPMPIGAFVLSPMLASGQMWDIGLVIWSMMIAGMVWQFILSIILLRLENVPFKWSALKQRLWLEKPTDPKTGKSSYKLFWWLIPAFLFYAAIEMSPFEAMVADMVTWLFPFLEKLPSMDIESLARPEFAGAWWLMGIAIISSIFNYFLGEELLFRGVLLPKMKGAFGRWDWVANSVLFAFYHLHRPTQMLAFAIGGLAYSLPSRRFKSIWFAVILHGLEGLLLLGGVFAVVSGLAFP</sequence>
<keyword evidence="1" id="KW-0472">Membrane</keyword>
<dbReference type="AlphaFoldDB" id="A0A4R6VJB8"/>
<feature type="domain" description="CAAX prenyl protease 2/Lysostaphin resistance protein A-like" evidence="2">
    <location>
        <begin position="166"/>
        <end position="251"/>
    </location>
</feature>
<dbReference type="EMBL" id="SNYR01000003">
    <property type="protein sequence ID" value="TDQ61686.1"/>
    <property type="molecule type" value="Genomic_DNA"/>
</dbReference>
<keyword evidence="4" id="KW-1185">Reference proteome</keyword>
<feature type="transmembrane region" description="Helical" evidence="1">
    <location>
        <begin position="21"/>
        <end position="43"/>
    </location>
</feature>
<keyword evidence="3" id="KW-0378">Hydrolase</keyword>
<dbReference type="OrthoDB" id="9777755at2"/>
<dbReference type="GO" id="GO:0006508">
    <property type="term" value="P:proteolysis"/>
    <property type="evidence" value="ECO:0007669"/>
    <property type="project" value="UniProtKB-KW"/>
</dbReference>
<evidence type="ECO:0000256" key="1">
    <source>
        <dbReference type="SAM" id="Phobius"/>
    </source>
</evidence>
<dbReference type="Proteomes" id="UP000295391">
    <property type="component" value="Unassembled WGS sequence"/>
</dbReference>
<dbReference type="RefSeq" id="WP_133573386.1">
    <property type="nucleotide sequence ID" value="NZ_SNYR01000003.1"/>
</dbReference>
<keyword evidence="3" id="KW-0645">Protease</keyword>
<feature type="transmembrane region" description="Helical" evidence="1">
    <location>
        <begin position="111"/>
        <end position="142"/>
    </location>
</feature>
<feature type="transmembrane region" description="Helical" evidence="1">
    <location>
        <begin position="242"/>
        <end position="269"/>
    </location>
</feature>
<accession>A0A4R6VJB8</accession>
<evidence type="ECO:0000313" key="4">
    <source>
        <dbReference type="Proteomes" id="UP000295391"/>
    </source>
</evidence>
<dbReference type="InterPro" id="IPR003675">
    <property type="entry name" value="Rce1/LyrA-like_dom"/>
</dbReference>
<keyword evidence="1" id="KW-0812">Transmembrane</keyword>
<dbReference type="Pfam" id="PF02517">
    <property type="entry name" value="Rce1-like"/>
    <property type="match status" value="1"/>
</dbReference>
<protein>
    <submittedName>
        <fullName evidence="3">CAAX prenyl protease-like protein</fullName>
    </submittedName>
</protein>
<comment type="caution">
    <text evidence="3">The sequence shown here is derived from an EMBL/GenBank/DDBJ whole genome shotgun (WGS) entry which is preliminary data.</text>
</comment>
<organism evidence="3 4">
    <name type="scientific">Maritalea mobilis</name>
    <dbReference type="NCBI Taxonomy" id="483324"/>
    <lineage>
        <taxon>Bacteria</taxon>
        <taxon>Pseudomonadati</taxon>
        <taxon>Pseudomonadota</taxon>
        <taxon>Alphaproteobacteria</taxon>
        <taxon>Hyphomicrobiales</taxon>
        <taxon>Devosiaceae</taxon>
        <taxon>Maritalea</taxon>
    </lineage>
</organism>
<feature type="transmembrane region" description="Helical" evidence="1">
    <location>
        <begin position="55"/>
        <end position="78"/>
    </location>
</feature>
<evidence type="ECO:0000313" key="3">
    <source>
        <dbReference type="EMBL" id="TDQ61686.1"/>
    </source>
</evidence>
<proteinExistence type="predicted"/>
<dbReference type="GO" id="GO:0080120">
    <property type="term" value="P:CAAX-box protein maturation"/>
    <property type="evidence" value="ECO:0007669"/>
    <property type="project" value="UniProtKB-ARBA"/>
</dbReference>
<evidence type="ECO:0000259" key="2">
    <source>
        <dbReference type="Pfam" id="PF02517"/>
    </source>
</evidence>
<reference evidence="3 4" key="1">
    <citation type="submission" date="2019-03" db="EMBL/GenBank/DDBJ databases">
        <title>Genomic Encyclopedia of Type Strains, Phase III (KMG-III): the genomes of soil and plant-associated and newly described type strains.</title>
        <authorList>
            <person name="Whitman W."/>
        </authorList>
    </citation>
    <scope>NUCLEOTIDE SEQUENCE [LARGE SCALE GENOMIC DNA]</scope>
    <source>
        <strain evidence="3 4">CGMCC 1.7002</strain>
    </source>
</reference>
<keyword evidence="1" id="KW-1133">Transmembrane helix</keyword>